<dbReference type="GO" id="GO:0006897">
    <property type="term" value="P:endocytosis"/>
    <property type="evidence" value="ECO:0007669"/>
    <property type="project" value="TreeGrafter"/>
</dbReference>
<dbReference type="GO" id="GO:0005886">
    <property type="term" value="C:plasma membrane"/>
    <property type="evidence" value="ECO:0007669"/>
    <property type="project" value="TreeGrafter"/>
</dbReference>
<dbReference type="InterPro" id="IPR037239">
    <property type="entry name" value="OSBP_sf"/>
</dbReference>
<sequence>MSEILKPASSLGSIITSMPTALSIAPNAATEPMDIVQEGWLLKKKRKKLQGYARRYFTLTSNGILSYSLRQGDEIRDQLHLINAVFSSSPSQRSIHVDSGISTFHLRALTETDYEKWMSALRQFITMPRPMSAMDGTLRHSTNYARTVNFSIGHATKMNALLDDMEKTLHDLQDAAQALHDQSVASVRSKREHPKEGSKEAGFLGIFGKPKVSKPKPAEEHEDTGSVKSSNKPRESEEHIPQSLPGILTGLARLQRQHTQVVGTFNALLHLDSLTSPVRATSPPPVHPEWVSVRVPSRAGTTRRTMSVGTTSDESVQWFDADDGPEEYVLEEPEAENEVEDAKMQIVSDSETEEDKPPPPQSSGDEEIVPVKPPIRRRTRLPAPVTGDELSLLGVLRKNVGKDLSQITMPIGFNEPISILQRLAEDLEYSELLDQAVATDDPIERMCLVGAFAVSGYACTRLRAARKPSNPMLGETFEDSRFNFIAEKVSHNPPVMACHASGSGWTYDAVTQAKQKFWGRSLEIIPMGTTRLKILDDVYSWQKPSSFMRNIVAGTKYLEHVGPMKIINETTGARCEIEFKESGMWGSANVVNAAVYLKPHSTHVDAKLEGKWHESLARIMSRNHFEVVWRAHDLPPYAPEYYGFTYFAMTLNELTDDLKVLDAEGIWDGQTYVLPVTDSRFRPDQRALEEGRLDEADDLKIKVEEMQRARRRTGNEVQPRWFRKVGEEDTAWEYAGGYWEMREEGWGKQEALW</sequence>
<dbReference type="Gene3D" id="2.40.160.120">
    <property type="match status" value="1"/>
</dbReference>
<dbReference type="EMBL" id="CAFZ01000048">
    <property type="protein sequence ID" value="CCA69158.1"/>
    <property type="molecule type" value="Genomic_DNA"/>
</dbReference>
<evidence type="ECO:0000313" key="8">
    <source>
        <dbReference type="Proteomes" id="UP000007148"/>
    </source>
</evidence>
<dbReference type="Pfam" id="PF01237">
    <property type="entry name" value="Oxysterol_BP"/>
    <property type="match status" value="1"/>
</dbReference>
<dbReference type="GO" id="GO:0032934">
    <property type="term" value="F:sterol binding"/>
    <property type="evidence" value="ECO:0007669"/>
    <property type="project" value="TreeGrafter"/>
</dbReference>
<dbReference type="GO" id="GO:0034727">
    <property type="term" value="P:piecemeal microautophagy of the nucleus"/>
    <property type="evidence" value="ECO:0007669"/>
    <property type="project" value="TreeGrafter"/>
</dbReference>
<feature type="compositionally biased region" description="Basic and acidic residues" evidence="5">
    <location>
        <begin position="216"/>
        <end position="225"/>
    </location>
</feature>
<proteinExistence type="inferred from homology"/>
<dbReference type="InterPro" id="IPR001849">
    <property type="entry name" value="PH_domain"/>
</dbReference>
<evidence type="ECO:0000256" key="4">
    <source>
        <dbReference type="ARBA" id="ARBA00023121"/>
    </source>
</evidence>
<comment type="caution">
    <text evidence="7">The sequence shown here is derived from an EMBL/GenBank/DDBJ whole genome shotgun (WGS) entry which is preliminary data.</text>
</comment>
<reference evidence="7 8" key="1">
    <citation type="journal article" date="2011" name="PLoS Pathog.">
        <title>Endophytic Life Strategies Decoded by Genome and Transcriptome Analyses of the Mutualistic Root Symbiont Piriformospora indica.</title>
        <authorList>
            <person name="Zuccaro A."/>
            <person name="Lahrmann U."/>
            <person name="Guldener U."/>
            <person name="Langen G."/>
            <person name="Pfiffi S."/>
            <person name="Biedenkopf D."/>
            <person name="Wong P."/>
            <person name="Samans B."/>
            <person name="Grimm C."/>
            <person name="Basiewicz M."/>
            <person name="Murat C."/>
            <person name="Martin F."/>
            <person name="Kogel K.H."/>
        </authorList>
    </citation>
    <scope>NUCLEOTIDE SEQUENCE [LARGE SCALE GENOMIC DNA]</scope>
    <source>
        <strain evidence="7 8">DSM 11827</strain>
    </source>
</reference>
<dbReference type="AlphaFoldDB" id="G4TCY3"/>
<dbReference type="PANTHER" id="PTHR10972">
    <property type="entry name" value="OXYSTEROL-BINDING PROTEIN-RELATED"/>
    <property type="match status" value="1"/>
</dbReference>
<dbReference type="GO" id="GO:0035621">
    <property type="term" value="P:ER to Golgi ceramide transport"/>
    <property type="evidence" value="ECO:0007669"/>
    <property type="project" value="TreeGrafter"/>
</dbReference>
<organism evidence="7 8">
    <name type="scientific">Serendipita indica (strain DSM 11827)</name>
    <name type="common">Root endophyte fungus</name>
    <name type="synonym">Piriformospora indica</name>
    <dbReference type="NCBI Taxonomy" id="1109443"/>
    <lineage>
        <taxon>Eukaryota</taxon>
        <taxon>Fungi</taxon>
        <taxon>Dikarya</taxon>
        <taxon>Basidiomycota</taxon>
        <taxon>Agaricomycotina</taxon>
        <taxon>Agaricomycetes</taxon>
        <taxon>Sebacinales</taxon>
        <taxon>Serendipitaceae</taxon>
        <taxon>Serendipita</taxon>
    </lineage>
</organism>
<dbReference type="SUPFAM" id="SSF50729">
    <property type="entry name" value="PH domain-like"/>
    <property type="match status" value="1"/>
</dbReference>
<dbReference type="PANTHER" id="PTHR10972:SF203">
    <property type="entry name" value="OXYSTEROL-BINDING PROTEIN HOMOLOG 3"/>
    <property type="match status" value="1"/>
</dbReference>
<gene>
    <name evidence="7" type="ORF">PIIN_03058</name>
</gene>
<evidence type="ECO:0000256" key="1">
    <source>
        <dbReference type="ARBA" id="ARBA00008842"/>
    </source>
</evidence>
<dbReference type="InParanoid" id="G4TCY3"/>
<dbReference type="InterPro" id="IPR041680">
    <property type="entry name" value="PH_8"/>
</dbReference>
<dbReference type="eggNOG" id="KOG1737">
    <property type="taxonomic scope" value="Eukaryota"/>
</dbReference>
<dbReference type="PROSITE" id="PS50003">
    <property type="entry name" value="PH_DOMAIN"/>
    <property type="match status" value="1"/>
</dbReference>
<evidence type="ECO:0000256" key="3">
    <source>
        <dbReference type="ARBA" id="ARBA00023055"/>
    </source>
</evidence>
<dbReference type="OrthoDB" id="416222at2759"/>
<evidence type="ECO:0000256" key="5">
    <source>
        <dbReference type="SAM" id="MobiDB-lite"/>
    </source>
</evidence>
<keyword evidence="8" id="KW-1185">Reference proteome</keyword>
<evidence type="ECO:0000256" key="2">
    <source>
        <dbReference type="ARBA" id="ARBA00022448"/>
    </source>
</evidence>
<dbReference type="FunFam" id="2.40.160.120:FF:000001">
    <property type="entry name" value="Oxysterol-binding protein"/>
    <property type="match status" value="1"/>
</dbReference>
<dbReference type="CDD" id="cd13289">
    <property type="entry name" value="PH_Osh3p_yeast"/>
    <property type="match status" value="1"/>
</dbReference>
<evidence type="ECO:0000259" key="6">
    <source>
        <dbReference type="PROSITE" id="PS50003"/>
    </source>
</evidence>
<dbReference type="GO" id="GO:0097038">
    <property type="term" value="C:perinuclear endoplasmic reticulum"/>
    <property type="evidence" value="ECO:0007669"/>
    <property type="project" value="TreeGrafter"/>
</dbReference>
<dbReference type="GO" id="GO:0005829">
    <property type="term" value="C:cytosol"/>
    <property type="evidence" value="ECO:0007669"/>
    <property type="project" value="TreeGrafter"/>
</dbReference>
<dbReference type="SMART" id="SM00233">
    <property type="entry name" value="PH"/>
    <property type="match status" value="1"/>
</dbReference>
<dbReference type="FunCoup" id="G4TCY3">
    <property type="interactions" value="108"/>
</dbReference>
<dbReference type="GO" id="GO:0006887">
    <property type="term" value="P:exocytosis"/>
    <property type="evidence" value="ECO:0007669"/>
    <property type="project" value="TreeGrafter"/>
</dbReference>
<dbReference type="GO" id="GO:0032541">
    <property type="term" value="C:cortical endoplasmic reticulum"/>
    <property type="evidence" value="ECO:0007669"/>
    <property type="project" value="TreeGrafter"/>
</dbReference>
<dbReference type="Pfam" id="PF15409">
    <property type="entry name" value="PH_8"/>
    <property type="match status" value="1"/>
</dbReference>
<feature type="region of interest" description="Disordered" evidence="5">
    <location>
        <begin position="181"/>
        <end position="241"/>
    </location>
</feature>
<dbReference type="SUPFAM" id="SSF144000">
    <property type="entry name" value="Oxysterol-binding protein-like"/>
    <property type="match status" value="1"/>
</dbReference>
<dbReference type="GO" id="GO:0120009">
    <property type="term" value="P:intermembrane lipid transfer"/>
    <property type="evidence" value="ECO:0007669"/>
    <property type="project" value="UniProtKB-ARBA"/>
</dbReference>
<dbReference type="HOGENOM" id="CLU_007105_4_0_1"/>
<dbReference type="InterPro" id="IPR011993">
    <property type="entry name" value="PH-like_dom_sf"/>
</dbReference>
<keyword evidence="3" id="KW-0445">Lipid transport</keyword>
<dbReference type="STRING" id="1109443.G4TCY3"/>
<keyword evidence="4" id="KW-0446">Lipid-binding</keyword>
<feature type="domain" description="PH" evidence="6">
    <location>
        <begin position="34"/>
        <end position="126"/>
    </location>
</feature>
<dbReference type="Gene3D" id="3.30.70.3490">
    <property type="match status" value="1"/>
</dbReference>
<dbReference type="Gene3D" id="2.30.29.30">
    <property type="entry name" value="Pleckstrin-homology domain (PH domain)/Phosphotyrosine-binding domain (PTB)"/>
    <property type="match status" value="1"/>
</dbReference>
<dbReference type="OMA" id="SYFVRWV"/>
<dbReference type="Proteomes" id="UP000007148">
    <property type="component" value="Unassembled WGS sequence"/>
</dbReference>
<comment type="similarity">
    <text evidence="1">Belongs to the OSBP family.</text>
</comment>
<keyword evidence="2" id="KW-0813">Transport</keyword>
<dbReference type="GO" id="GO:0030011">
    <property type="term" value="P:maintenance of cell polarity"/>
    <property type="evidence" value="ECO:0007669"/>
    <property type="project" value="TreeGrafter"/>
</dbReference>
<protein>
    <submittedName>
        <fullName evidence="7">Related to OSH3-Member of oxysterol-binding protein family</fullName>
    </submittedName>
</protein>
<feature type="region of interest" description="Disordered" evidence="5">
    <location>
        <begin position="347"/>
        <end position="373"/>
    </location>
</feature>
<evidence type="ECO:0000313" key="7">
    <source>
        <dbReference type="EMBL" id="CCA69158.1"/>
    </source>
</evidence>
<dbReference type="InterPro" id="IPR000648">
    <property type="entry name" value="Oxysterol-bd"/>
</dbReference>
<accession>G4TCY3</accession>
<name>G4TCY3_SERID</name>